<name>A0ABD3N2B9_9STRA</name>
<accession>A0ABD3N2B9</accession>
<reference evidence="2 3" key="1">
    <citation type="submission" date="2024-10" db="EMBL/GenBank/DDBJ databases">
        <title>Updated reference genomes for cyclostephanoid diatoms.</title>
        <authorList>
            <person name="Roberts W.R."/>
            <person name="Alverson A.J."/>
        </authorList>
    </citation>
    <scope>NUCLEOTIDE SEQUENCE [LARGE SCALE GENOMIC DNA]</scope>
    <source>
        <strain evidence="2 3">AJA010-31</strain>
    </source>
</reference>
<protein>
    <submittedName>
        <fullName evidence="2">Uncharacterized protein</fullName>
    </submittedName>
</protein>
<keyword evidence="3" id="KW-1185">Reference proteome</keyword>
<feature type="region of interest" description="Disordered" evidence="1">
    <location>
        <begin position="1"/>
        <end position="51"/>
    </location>
</feature>
<evidence type="ECO:0000313" key="3">
    <source>
        <dbReference type="Proteomes" id="UP001530400"/>
    </source>
</evidence>
<feature type="region of interest" description="Disordered" evidence="1">
    <location>
        <begin position="435"/>
        <end position="460"/>
    </location>
</feature>
<dbReference type="EMBL" id="JALLPJ020001316">
    <property type="protein sequence ID" value="KAL3770236.1"/>
    <property type="molecule type" value="Genomic_DNA"/>
</dbReference>
<feature type="compositionally biased region" description="Low complexity" evidence="1">
    <location>
        <begin position="1"/>
        <end position="42"/>
    </location>
</feature>
<evidence type="ECO:0000256" key="1">
    <source>
        <dbReference type="SAM" id="MobiDB-lite"/>
    </source>
</evidence>
<feature type="region of interest" description="Disordered" evidence="1">
    <location>
        <begin position="254"/>
        <end position="274"/>
    </location>
</feature>
<dbReference type="Proteomes" id="UP001530400">
    <property type="component" value="Unassembled WGS sequence"/>
</dbReference>
<comment type="caution">
    <text evidence="2">The sequence shown here is derived from an EMBL/GenBank/DDBJ whole genome shotgun (WGS) entry which is preliminary data.</text>
</comment>
<feature type="compositionally biased region" description="Basic and acidic residues" evidence="1">
    <location>
        <begin position="441"/>
        <end position="450"/>
    </location>
</feature>
<feature type="region of interest" description="Disordered" evidence="1">
    <location>
        <begin position="66"/>
        <end position="89"/>
    </location>
</feature>
<gene>
    <name evidence="2" type="ORF">ACHAWO_009550</name>
</gene>
<proteinExistence type="predicted"/>
<evidence type="ECO:0000313" key="2">
    <source>
        <dbReference type="EMBL" id="KAL3770236.1"/>
    </source>
</evidence>
<sequence>MNGSSLPLPPSLAAALSQHGIRSSSASASSKQHSPSASSAAAPKRTTIQALTMHPSLPRVAYLAEETTSLPPPSSSSPLPSKKNKVETAPAITRTSIKTQRILIQSFDKNCTSPSSSQLLLKQQDIQATLPMEHLSRELNRFRSGKVAKTKSNTTPLTLANIGPLQSIQFLDHDALYWTTARKSGTIRNSTCSSIINADTHFDRVDAGLGDDFALGLQFSNLLTIVRLDPHYFSSSTEHNAFKVLCCLEGQPSHNNNSNSQTTEGNTGSSSMYTPTSSCLPLTQSIIVYGCSDGAMRFHNLVPSSLYSSRISSSINTMAGSTSLFSSGSSKLLKNSRQATVKSVRGPNGRNDPIVKIVNVDPSYATHAGGDNSGGESAAEENESWINYRLLTACASGVAYLWDVHIRIDDASGSVKDLIVDPPLVRMDGLGRLTVSPRKSSSADRKEGKSESFWGNATSSKEEGAPPYMKVVPAIYFDHDRELLVWALPREAPAASVDHRGDFKLELAEPDSIEAKREDEDKAYLTKWSGNGDNGGFVKVWNMSLVNGLVSKTKKKKETEASTSPQPPPKFAPAAVYKLHPSSASAISPSCVFGGLQIGPLTPNELSYKCLSRDGSELIVQAAPLPMTASNTNDSWLVQSSISTAPKKQKNGFDRVKIFYASFQTRHTMPISSLGRGIASLPRVKGLSFAASYSSHDILAIASDDGVMIGSIAKGGSWYTEVEKYRLAESNSLPLSLDTQTGYVHTIISGGPVSSLNNRPGVLFVENNAVYASRLTTSAIPSDHKESTVEKIGLQDPMLMHVLQDQAIPWYELRSTRISIFAEVREQGSSQPRLIPSPSGRYLCLLWENEMRYEILHARSLLTKDANAAAGVSSRIDPSVDSGSQILSFAWVGDDDRFAILPYVDLHASKAAVQSSPARGGESNISRPSFTRRKVFSRLISPNGDGSESDYTESSIKPYVELKKLAEAQIDAVELAAGAGVAAATTVDLGRLPVRGGDRSIPTVLFGGPALCVGTISISNRSGGTSIDNSMSYFYMRKSGAVKAQDEKATSYMTVGPELPYPSLVAWDEEGKLCAMAIGSRVAIYLSQPPNFTLLGGVTISIGSKAGTDGSLISLKFIHGVLYCSTQSSVHVIFLGNLEDNDIVCEMDVFTLATNKVPFTRTENPDGVCPQPAVTSLMQPHVLAYHCGGLLVSTSSGLRLLPMSHPTLRIGTLLGANLVEKARKWIYAIPSSDHDVMAQFLIRRGRPDLAISDLDGLSVERYIDLCMLYDRADELEYLVVKEGPALVSQISNWKRGSLQGSYSVIFCLGIYFLGKSKLATAKKWTEYALNSGINEVISDAMKLALYISAADRAEGQELIRKASDAMKLDSSGQLAVLGTTS</sequence>
<organism evidence="2 3">
    <name type="scientific">Cyclotella atomus</name>
    <dbReference type="NCBI Taxonomy" id="382360"/>
    <lineage>
        <taxon>Eukaryota</taxon>
        <taxon>Sar</taxon>
        <taxon>Stramenopiles</taxon>
        <taxon>Ochrophyta</taxon>
        <taxon>Bacillariophyta</taxon>
        <taxon>Coscinodiscophyceae</taxon>
        <taxon>Thalassiosirophycidae</taxon>
        <taxon>Stephanodiscales</taxon>
        <taxon>Stephanodiscaceae</taxon>
        <taxon>Cyclotella</taxon>
    </lineage>
</organism>